<gene>
    <name evidence="2" type="ORF">K493DRAFT_303558</name>
</gene>
<reference evidence="2 3" key="1">
    <citation type="submission" date="2016-07" db="EMBL/GenBank/DDBJ databases">
        <title>Pervasive Adenine N6-methylation of Active Genes in Fungi.</title>
        <authorList>
            <consortium name="DOE Joint Genome Institute"/>
            <person name="Mondo S.J."/>
            <person name="Dannebaum R.O."/>
            <person name="Kuo R.C."/>
            <person name="Labutti K."/>
            <person name="Haridas S."/>
            <person name="Kuo A."/>
            <person name="Salamov A."/>
            <person name="Ahrendt S.R."/>
            <person name="Lipzen A."/>
            <person name="Sullivan W."/>
            <person name="Andreopoulos W.B."/>
            <person name="Clum A."/>
            <person name="Lindquist E."/>
            <person name="Daum C."/>
            <person name="Ramamoorthy G.K."/>
            <person name="Gryganskyi A."/>
            <person name="Culley D."/>
            <person name="Magnuson J.K."/>
            <person name="James T.Y."/>
            <person name="O'Malley M.A."/>
            <person name="Stajich J.E."/>
            <person name="Spatafora J.W."/>
            <person name="Visel A."/>
            <person name="Grigoriev I.V."/>
        </authorList>
    </citation>
    <scope>NUCLEOTIDE SEQUENCE [LARGE SCALE GENOMIC DNA]</scope>
    <source>
        <strain evidence="2 3">CBS 931.73</strain>
    </source>
</reference>
<dbReference type="OrthoDB" id="2266739at2759"/>
<organism evidence="2 3">
    <name type="scientific">Basidiobolus meristosporus CBS 931.73</name>
    <dbReference type="NCBI Taxonomy" id="1314790"/>
    <lineage>
        <taxon>Eukaryota</taxon>
        <taxon>Fungi</taxon>
        <taxon>Fungi incertae sedis</taxon>
        <taxon>Zoopagomycota</taxon>
        <taxon>Entomophthoromycotina</taxon>
        <taxon>Basidiobolomycetes</taxon>
        <taxon>Basidiobolales</taxon>
        <taxon>Basidiobolaceae</taxon>
        <taxon>Basidiobolus</taxon>
    </lineage>
</organism>
<evidence type="ECO:0008006" key="4">
    <source>
        <dbReference type="Google" id="ProtNLM"/>
    </source>
</evidence>
<evidence type="ECO:0000313" key="2">
    <source>
        <dbReference type="EMBL" id="ORX92148.1"/>
    </source>
</evidence>
<comment type="caution">
    <text evidence="2">The sequence shown here is derived from an EMBL/GenBank/DDBJ whole genome shotgun (WGS) entry which is preliminary data.</text>
</comment>
<feature type="signal peptide" evidence="1">
    <location>
        <begin position="1"/>
        <end position="19"/>
    </location>
</feature>
<keyword evidence="1" id="KW-0732">Signal</keyword>
<dbReference type="AlphaFoldDB" id="A0A1Y1Y2D6"/>
<proteinExistence type="predicted"/>
<keyword evidence="3" id="KW-1185">Reference proteome</keyword>
<feature type="chain" id="PRO_5012078820" description="PiggyBac transposable element-derived protein domain-containing protein" evidence="1">
    <location>
        <begin position="20"/>
        <end position="178"/>
    </location>
</feature>
<dbReference type="InParanoid" id="A0A1Y1Y2D6"/>
<protein>
    <recommendedName>
        <fullName evidence="4">PiggyBac transposable element-derived protein domain-containing protein</fullName>
    </recommendedName>
</protein>
<dbReference type="STRING" id="1314790.A0A1Y1Y2D6"/>
<accession>A0A1Y1Y2D6</accession>
<dbReference type="EMBL" id="MCFE01000290">
    <property type="protein sequence ID" value="ORX92148.1"/>
    <property type="molecule type" value="Genomic_DNA"/>
</dbReference>
<sequence>MTIMLAELGLYSIMQVTKCCHWPCDMPTNNIVANVGNLYGAHFTMNKTTRSGRIFDCAYHDYKIKAVISSCSTTRLTGRRTLVGDKGEVITIQQPEVVEEYETHKNNLTSYHDVISTERWEMRFYGFILGICKANAYSSYCTFSYQKFGVSHFSFRDILAYNFLQYCKNLAGSDIKGP</sequence>
<dbReference type="Proteomes" id="UP000193498">
    <property type="component" value="Unassembled WGS sequence"/>
</dbReference>
<evidence type="ECO:0000313" key="3">
    <source>
        <dbReference type="Proteomes" id="UP000193498"/>
    </source>
</evidence>
<evidence type="ECO:0000256" key="1">
    <source>
        <dbReference type="SAM" id="SignalP"/>
    </source>
</evidence>
<name>A0A1Y1Y2D6_9FUNG</name>